<dbReference type="InterPro" id="IPR011051">
    <property type="entry name" value="RmlC_Cupin_sf"/>
</dbReference>
<dbReference type="AlphaFoldDB" id="A0A4R7TC68"/>
<dbReference type="InterPro" id="IPR014710">
    <property type="entry name" value="RmlC-like_jellyroll"/>
</dbReference>
<dbReference type="RefSeq" id="WP_166678603.1">
    <property type="nucleotide sequence ID" value="NZ_SOCE01000001.1"/>
</dbReference>
<gene>
    <name evidence="2" type="ORF">EV138_3179</name>
</gene>
<feature type="domain" description="ChrR-like cupin" evidence="1">
    <location>
        <begin position="17"/>
        <end position="107"/>
    </location>
</feature>
<sequence length="113" mass="12366">MTNDLIDQAQPILPAAVLIDTAPTTDVAPGIVRRGLPSSGPVQARVFDLDPRVTWPEVDVHDRDELIYVISGELLDHGRNYPAGTYLHYRAGSRHQPRTESGVRILVFGPDAA</sequence>
<reference evidence="2 3" key="1">
    <citation type="submission" date="2019-03" db="EMBL/GenBank/DDBJ databases">
        <title>Genomic Encyclopedia of Type Strains, Phase III (KMG-III): the genomes of soil and plant-associated and newly described type strains.</title>
        <authorList>
            <person name="Whitman W."/>
        </authorList>
    </citation>
    <scope>NUCLEOTIDE SEQUENCE [LARGE SCALE GENOMIC DNA]</scope>
    <source>
        <strain evidence="2 3">VKM Ac-2575</strain>
    </source>
</reference>
<accession>A0A4R7TC68</accession>
<dbReference type="InterPro" id="IPR025979">
    <property type="entry name" value="ChrR-like_cupin_dom"/>
</dbReference>
<keyword evidence="3" id="KW-1185">Reference proteome</keyword>
<proteinExistence type="predicted"/>
<name>A0A4R7TC68_9ACTN</name>
<evidence type="ECO:0000313" key="2">
    <source>
        <dbReference type="EMBL" id="TDU89605.1"/>
    </source>
</evidence>
<protein>
    <submittedName>
        <fullName evidence="2">ChrR-like protein with cupin domain</fullName>
    </submittedName>
</protein>
<dbReference type="Gene3D" id="2.60.120.10">
    <property type="entry name" value="Jelly Rolls"/>
    <property type="match status" value="1"/>
</dbReference>
<organism evidence="2 3">
    <name type="scientific">Kribbella voronezhensis</name>
    <dbReference type="NCBI Taxonomy" id="2512212"/>
    <lineage>
        <taxon>Bacteria</taxon>
        <taxon>Bacillati</taxon>
        <taxon>Actinomycetota</taxon>
        <taxon>Actinomycetes</taxon>
        <taxon>Propionibacteriales</taxon>
        <taxon>Kribbellaceae</taxon>
        <taxon>Kribbella</taxon>
    </lineage>
</organism>
<dbReference type="Proteomes" id="UP000295151">
    <property type="component" value="Unassembled WGS sequence"/>
</dbReference>
<dbReference type="EMBL" id="SOCE01000001">
    <property type="protein sequence ID" value="TDU89605.1"/>
    <property type="molecule type" value="Genomic_DNA"/>
</dbReference>
<dbReference type="Pfam" id="PF12973">
    <property type="entry name" value="Cupin_7"/>
    <property type="match status" value="1"/>
</dbReference>
<dbReference type="SUPFAM" id="SSF51182">
    <property type="entry name" value="RmlC-like cupins"/>
    <property type="match status" value="1"/>
</dbReference>
<evidence type="ECO:0000313" key="3">
    <source>
        <dbReference type="Proteomes" id="UP000295151"/>
    </source>
</evidence>
<evidence type="ECO:0000259" key="1">
    <source>
        <dbReference type="Pfam" id="PF12973"/>
    </source>
</evidence>
<comment type="caution">
    <text evidence="2">The sequence shown here is derived from an EMBL/GenBank/DDBJ whole genome shotgun (WGS) entry which is preliminary data.</text>
</comment>